<reference evidence="1" key="3">
    <citation type="submission" date="2010-09" db="EMBL/GenBank/DDBJ databases">
        <title>Annotation of Gaeumannomyces graminis var. tritici R3-111a-1.</title>
        <authorList>
            <consortium name="The Broad Institute Genome Sequencing Platform"/>
            <person name="Ma L.-J."/>
            <person name="Dead R."/>
            <person name="Young S.K."/>
            <person name="Zeng Q."/>
            <person name="Gargeya S."/>
            <person name="Fitzgerald M."/>
            <person name="Haas B."/>
            <person name="Abouelleil A."/>
            <person name="Alvarado L."/>
            <person name="Arachchi H.M."/>
            <person name="Berlin A."/>
            <person name="Brown A."/>
            <person name="Chapman S.B."/>
            <person name="Chen Z."/>
            <person name="Dunbar C."/>
            <person name="Freedman E."/>
            <person name="Gearin G."/>
            <person name="Gellesch M."/>
            <person name="Goldberg J."/>
            <person name="Griggs A."/>
            <person name="Gujja S."/>
            <person name="Heiman D."/>
            <person name="Howarth C."/>
            <person name="Larson L."/>
            <person name="Lui A."/>
            <person name="MacDonald P.J.P."/>
            <person name="Mehta T."/>
            <person name="Montmayeur A."/>
            <person name="Murphy C."/>
            <person name="Neiman D."/>
            <person name="Pearson M."/>
            <person name="Priest M."/>
            <person name="Roberts A."/>
            <person name="Saif S."/>
            <person name="Shea T."/>
            <person name="Shenoy N."/>
            <person name="Sisk P."/>
            <person name="Stolte C."/>
            <person name="Sykes S."/>
            <person name="Yandava C."/>
            <person name="Wortman J."/>
            <person name="Nusbaum C."/>
            <person name="Birren B."/>
        </authorList>
    </citation>
    <scope>NUCLEOTIDE SEQUENCE</scope>
    <source>
        <strain evidence="1">R3-111a-1</strain>
    </source>
</reference>
<accession>J3PDB7</accession>
<proteinExistence type="predicted"/>
<dbReference type="HOGENOM" id="CLU_2654640_0_0_1"/>
<dbReference type="EnsemblFungi" id="EJT70462">
    <property type="protein sequence ID" value="EJT70462"/>
    <property type="gene ID" value="GGTG_11485"/>
</dbReference>
<dbReference type="VEuPathDB" id="FungiDB:GGTG_11485"/>
<reference evidence="1" key="2">
    <citation type="submission" date="2010-07" db="EMBL/GenBank/DDBJ databases">
        <authorList>
            <consortium name="The Broad Institute Genome Sequencing Platform"/>
            <consortium name="Broad Institute Genome Sequencing Center for Infectious Disease"/>
            <person name="Ma L.-J."/>
            <person name="Dead R."/>
            <person name="Young S."/>
            <person name="Zeng Q."/>
            <person name="Koehrsen M."/>
            <person name="Alvarado L."/>
            <person name="Berlin A."/>
            <person name="Chapman S.B."/>
            <person name="Chen Z."/>
            <person name="Freedman E."/>
            <person name="Gellesch M."/>
            <person name="Goldberg J."/>
            <person name="Griggs A."/>
            <person name="Gujja S."/>
            <person name="Heilman E.R."/>
            <person name="Heiman D."/>
            <person name="Hepburn T."/>
            <person name="Howarth C."/>
            <person name="Jen D."/>
            <person name="Larson L."/>
            <person name="Mehta T."/>
            <person name="Neiman D."/>
            <person name="Pearson M."/>
            <person name="Roberts A."/>
            <person name="Saif S."/>
            <person name="Shea T."/>
            <person name="Shenoy N."/>
            <person name="Sisk P."/>
            <person name="Stolte C."/>
            <person name="Sykes S."/>
            <person name="Walk T."/>
            <person name="White J."/>
            <person name="Yandava C."/>
            <person name="Haas B."/>
            <person name="Nusbaum C."/>
            <person name="Birren B."/>
        </authorList>
    </citation>
    <scope>NUCLEOTIDE SEQUENCE</scope>
    <source>
        <strain evidence="1">R3-111a-1</strain>
    </source>
</reference>
<dbReference type="EMBL" id="GL385401">
    <property type="protein sequence ID" value="EJT70462.1"/>
    <property type="molecule type" value="Genomic_DNA"/>
</dbReference>
<dbReference type="Proteomes" id="UP000006039">
    <property type="component" value="Unassembled WGS sequence"/>
</dbReference>
<dbReference type="RefSeq" id="XP_009227640.1">
    <property type="nucleotide sequence ID" value="XM_009229376.1"/>
</dbReference>
<name>J3PDB7_GAET3</name>
<evidence type="ECO:0000313" key="2">
    <source>
        <dbReference type="EnsemblFungi" id="EJT70462"/>
    </source>
</evidence>
<organism evidence="1">
    <name type="scientific">Gaeumannomyces tritici (strain R3-111a-1)</name>
    <name type="common">Wheat and barley take-all root rot fungus</name>
    <name type="synonym">Gaeumannomyces graminis var. tritici</name>
    <dbReference type="NCBI Taxonomy" id="644352"/>
    <lineage>
        <taxon>Eukaryota</taxon>
        <taxon>Fungi</taxon>
        <taxon>Dikarya</taxon>
        <taxon>Ascomycota</taxon>
        <taxon>Pezizomycotina</taxon>
        <taxon>Sordariomycetes</taxon>
        <taxon>Sordariomycetidae</taxon>
        <taxon>Magnaporthales</taxon>
        <taxon>Magnaporthaceae</taxon>
        <taxon>Gaeumannomyces</taxon>
    </lineage>
</organism>
<reference evidence="2" key="5">
    <citation type="submission" date="2018-04" db="UniProtKB">
        <authorList>
            <consortium name="EnsemblFungi"/>
        </authorList>
    </citation>
    <scope>IDENTIFICATION</scope>
    <source>
        <strain evidence="2">R3-111a-1</strain>
    </source>
</reference>
<dbReference type="GeneID" id="20351943"/>
<sequence>MRTHRDADYVSYHASEAVGIHARAPPDHDDEHCGNLVTVAQDIADRCSVFEKDPDDDVGTHQDRDCCAAAVPEQGY</sequence>
<reference evidence="2" key="4">
    <citation type="journal article" date="2015" name="G3 (Bethesda)">
        <title>Genome sequences of three phytopathogenic species of the Magnaporthaceae family of fungi.</title>
        <authorList>
            <person name="Okagaki L.H."/>
            <person name="Nunes C.C."/>
            <person name="Sailsbery J."/>
            <person name="Clay B."/>
            <person name="Brown D."/>
            <person name="John T."/>
            <person name="Oh Y."/>
            <person name="Young N."/>
            <person name="Fitzgerald M."/>
            <person name="Haas B.J."/>
            <person name="Zeng Q."/>
            <person name="Young S."/>
            <person name="Adiconis X."/>
            <person name="Fan L."/>
            <person name="Levin J.Z."/>
            <person name="Mitchell T.K."/>
            <person name="Okubara P.A."/>
            <person name="Farman M.L."/>
            <person name="Kohn L.M."/>
            <person name="Birren B."/>
            <person name="Ma L.-J."/>
            <person name="Dean R.A."/>
        </authorList>
    </citation>
    <scope>NUCLEOTIDE SEQUENCE</scope>
    <source>
        <strain evidence="2">R3-111a-1</strain>
    </source>
</reference>
<keyword evidence="3" id="KW-1185">Reference proteome</keyword>
<protein>
    <submittedName>
        <fullName evidence="1 2">Uncharacterized protein</fullName>
    </submittedName>
</protein>
<gene>
    <name evidence="2" type="primary">20351943</name>
    <name evidence="1" type="ORF">GGTG_11485</name>
</gene>
<dbReference type="AlphaFoldDB" id="J3PDB7"/>
<evidence type="ECO:0000313" key="1">
    <source>
        <dbReference type="EMBL" id="EJT70462.1"/>
    </source>
</evidence>
<reference evidence="3" key="1">
    <citation type="submission" date="2010-07" db="EMBL/GenBank/DDBJ databases">
        <title>The genome sequence of Gaeumannomyces graminis var. tritici strain R3-111a-1.</title>
        <authorList>
            <consortium name="The Broad Institute Genome Sequencing Platform"/>
            <person name="Ma L.-J."/>
            <person name="Dead R."/>
            <person name="Young S."/>
            <person name="Zeng Q."/>
            <person name="Koehrsen M."/>
            <person name="Alvarado L."/>
            <person name="Berlin A."/>
            <person name="Chapman S.B."/>
            <person name="Chen Z."/>
            <person name="Freedman E."/>
            <person name="Gellesch M."/>
            <person name="Goldberg J."/>
            <person name="Griggs A."/>
            <person name="Gujja S."/>
            <person name="Heilman E.R."/>
            <person name="Heiman D."/>
            <person name="Hepburn T."/>
            <person name="Howarth C."/>
            <person name="Jen D."/>
            <person name="Larson L."/>
            <person name="Mehta T."/>
            <person name="Neiman D."/>
            <person name="Pearson M."/>
            <person name="Roberts A."/>
            <person name="Saif S."/>
            <person name="Shea T."/>
            <person name="Shenoy N."/>
            <person name="Sisk P."/>
            <person name="Stolte C."/>
            <person name="Sykes S."/>
            <person name="Walk T."/>
            <person name="White J."/>
            <person name="Yandava C."/>
            <person name="Haas B."/>
            <person name="Nusbaum C."/>
            <person name="Birren B."/>
        </authorList>
    </citation>
    <scope>NUCLEOTIDE SEQUENCE [LARGE SCALE GENOMIC DNA]</scope>
    <source>
        <strain evidence="3">R3-111a-1</strain>
    </source>
</reference>
<evidence type="ECO:0000313" key="3">
    <source>
        <dbReference type="Proteomes" id="UP000006039"/>
    </source>
</evidence>